<feature type="domain" description="Secretion system C-terminal sorting" evidence="3">
    <location>
        <begin position="532"/>
        <end position="594"/>
    </location>
</feature>
<dbReference type="NCBIfam" id="TIGR04183">
    <property type="entry name" value="Por_Secre_tail"/>
    <property type="match status" value="1"/>
</dbReference>
<comment type="caution">
    <text evidence="4">The sequence shown here is derived from an EMBL/GenBank/DDBJ whole genome shotgun (WGS) entry which is preliminary data.</text>
</comment>
<name>A0A3D9N5P4_9FLAO</name>
<evidence type="ECO:0000256" key="1">
    <source>
        <dbReference type="ARBA" id="ARBA00022729"/>
    </source>
</evidence>
<dbReference type="RefSeq" id="WP_115808523.1">
    <property type="nucleotide sequence ID" value="NZ_QREI01000002.1"/>
</dbReference>
<dbReference type="EMBL" id="QREI01000002">
    <property type="protein sequence ID" value="REE25523.1"/>
    <property type="molecule type" value="Genomic_DNA"/>
</dbReference>
<dbReference type="AlphaFoldDB" id="A0A3D9N5P4"/>
<keyword evidence="1 2" id="KW-0732">Signal</keyword>
<feature type="chain" id="PRO_5017608437" evidence="2">
    <location>
        <begin position="19"/>
        <end position="597"/>
    </location>
</feature>
<gene>
    <name evidence="4" type="ORF">DFQ09_102112</name>
</gene>
<dbReference type="OrthoDB" id="2582440at2"/>
<proteinExistence type="predicted"/>
<evidence type="ECO:0000259" key="3">
    <source>
        <dbReference type="Pfam" id="PF18962"/>
    </source>
</evidence>
<sequence>MKRSLYSLLLLCSYISFAQLSVQNDAYIFVKNQYVYVTDDVNIDDVDSKIYLRDEAQLLQGDGTTGNSGSGQLSVYQTGTVNQWSYNYWCSPVGNNSGAFGNEDARVNLIDDATGLISSTEALFTSSYDGSSSPLTIAQRWLWTYQTSDQYLDWVFVGATGNIKPGLGFTMKGNGTGLTGSQVYDFRGKPNNGTITNDVANGLNTLVGNPYPSAMDSAAFIHDPANQASINGTLQYWEQDGNVPSHVLQDYIGGYSLFTIDEFGGIITNTPAVFFTYDEQDNINPLPPPGGSGTKQALRYIPIGQGFIVEGIAGTPGSPATVYTRNSHRAFAKESDGESYFFRNSNDNGTAENTGIQYQTNGLSIIPEDYKRFRINVDFNDDESQYTRQLILNFHDSATAGFDYGLELIRSESYDSDAYFSLDEKVYSGQAFPFEESLVIPISIAIEQQQPLRFRIFDIQNFEDSQGIYIHDNDTNTYINLRHLDYELNIEPGNYTDRFTIVFTSQTLSVDEFDTTTLTLNQNNTLHQLSVQNPKGLDIKSIEVYDVTGKRMIQVQFDAIEDEYNVSTLRLSDGVYVVNVSSDTNPTAKSQKVIVKN</sequence>
<evidence type="ECO:0000313" key="4">
    <source>
        <dbReference type="EMBL" id="REE25523.1"/>
    </source>
</evidence>
<feature type="signal peptide" evidence="2">
    <location>
        <begin position="1"/>
        <end position="18"/>
    </location>
</feature>
<dbReference type="InterPro" id="IPR026444">
    <property type="entry name" value="Secre_tail"/>
</dbReference>
<evidence type="ECO:0000256" key="2">
    <source>
        <dbReference type="SAM" id="SignalP"/>
    </source>
</evidence>
<organism evidence="4 5">
    <name type="scientific">Winogradskyella pacifica</name>
    <dbReference type="NCBI Taxonomy" id="664642"/>
    <lineage>
        <taxon>Bacteria</taxon>
        <taxon>Pseudomonadati</taxon>
        <taxon>Bacteroidota</taxon>
        <taxon>Flavobacteriia</taxon>
        <taxon>Flavobacteriales</taxon>
        <taxon>Flavobacteriaceae</taxon>
        <taxon>Winogradskyella</taxon>
    </lineage>
</organism>
<accession>A0A3D9N5P4</accession>
<dbReference type="Pfam" id="PF18962">
    <property type="entry name" value="Por_Secre_tail"/>
    <property type="match status" value="1"/>
</dbReference>
<keyword evidence="5" id="KW-1185">Reference proteome</keyword>
<evidence type="ECO:0000313" key="5">
    <source>
        <dbReference type="Proteomes" id="UP000256919"/>
    </source>
</evidence>
<reference evidence="4 5" key="1">
    <citation type="submission" date="2018-07" db="EMBL/GenBank/DDBJ databases">
        <title>Genomic Encyclopedia of Type Strains, Phase III (KMG-III): the genomes of soil and plant-associated and newly described type strains.</title>
        <authorList>
            <person name="Whitman W."/>
        </authorList>
    </citation>
    <scope>NUCLEOTIDE SEQUENCE [LARGE SCALE GENOMIC DNA]</scope>
    <source>
        <strain evidence="4 5">CECT 7948</strain>
    </source>
</reference>
<dbReference type="Proteomes" id="UP000256919">
    <property type="component" value="Unassembled WGS sequence"/>
</dbReference>
<protein>
    <submittedName>
        <fullName evidence="4">Putative secreted protein (Por secretion system target)</fullName>
    </submittedName>
</protein>